<protein>
    <submittedName>
        <fullName evidence="1">Uncharacterized protein</fullName>
    </submittedName>
</protein>
<proteinExistence type="predicted"/>
<dbReference type="AlphaFoldDB" id="A0A395MS78"/>
<evidence type="ECO:0000313" key="1">
    <source>
        <dbReference type="EMBL" id="RFN50776.1"/>
    </source>
</evidence>
<accession>A0A395MS78</accession>
<comment type="caution">
    <text evidence="1">The sequence shown here is derived from an EMBL/GenBank/DDBJ whole genome shotgun (WGS) entry which is preliminary data.</text>
</comment>
<organism evidence="1 2">
    <name type="scientific">Fusarium flagelliforme</name>
    <dbReference type="NCBI Taxonomy" id="2675880"/>
    <lineage>
        <taxon>Eukaryota</taxon>
        <taxon>Fungi</taxon>
        <taxon>Dikarya</taxon>
        <taxon>Ascomycota</taxon>
        <taxon>Pezizomycotina</taxon>
        <taxon>Sordariomycetes</taxon>
        <taxon>Hypocreomycetidae</taxon>
        <taxon>Hypocreales</taxon>
        <taxon>Nectriaceae</taxon>
        <taxon>Fusarium</taxon>
        <taxon>Fusarium incarnatum-equiseti species complex</taxon>
    </lineage>
</organism>
<gene>
    <name evidence="1" type="ORF">FIE12Z_5014</name>
</gene>
<dbReference type="STRING" id="2594813.A0A395MS78"/>
<keyword evidence="2" id="KW-1185">Reference proteome</keyword>
<reference evidence="1 2" key="1">
    <citation type="journal article" date="2018" name="PLoS Pathog.">
        <title>Evolution of structural diversity of trichothecenes, a family of toxins produced by plant pathogenic and entomopathogenic fungi.</title>
        <authorList>
            <person name="Proctor R.H."/>
            <person name="McCormick S.P."/>
            <person name="Kim H.S."/>
            <person name="Cardoza R.E."/>
            <person name="Stanley A.M."/>
            <person name="Lindo L."/>
            <person name="Kelly A."/>
            <person name="Brown D.W."/>
            <person name="Lee T."/>
            <person name="Vaughan M.M."/>
            <person name="Alexander N.J."/>
            <person name="Busman M."/>
            <person name="Gutierrez S."/>
        </authorList>
    </citation>
    <scope>NUCLEOTIDE SEQUENCE [LARGE SCALE GENOMIC DNA]</scope>
    <source>
        <strain evidence="1 2">NRRL 13405</strain>
    </source>
</reference>
<dbReference type="EMBL" id="PXXK01000128">
    <property type="protein sequence ID" value="RFN50776.1"/>
    <property type="molecule type" value="Genomic_DNA"/>
</dbReference>
<evidence type="ECO:0000313" key="2">
    <source>
        <dbReference type="Proteomes" id="UP000265631"/>
    </source>
</evidence>
<dbReference type="Proteomes" id="UP000265631">
    <property type="component" value="Unassembled WGS sequence"/>
</dbReference>
<dbReference type="OrthoDB" id="2322999at2759"/>
<sequence>MLKDTFVSTAVYNSLPHISEVFEVPKTHASDLTDLRALLFKHGVPSSVSIRLIHKHFTVNHDEVMAFKRVCAAPFDEVVVMRPEQISLDRPLHGLNYFVDSGGMLQAYEYTTDETVDMKPYSSFLTEFCAVITQKGLQAKFGLKLSAKEDMIAATEFEYPHLRSTIIIPEGLPKPEIFENEGVVTEWKGIASGDPKKVLCIMHYQTCNQHTKCQSHNGRGAGEEAGEWYFGGQHLVPGSEIYNLVRTVVEVW</sequence>
<name>A0A395MS78_9HYPO</name>